<gene>
    <name evidence="1" type="ORF">FM038_012230</name>
</gene>
<keyword evidence="2" id="KW-1185">Reference proteome</keyword>
<reference evidence="1" key="1">
    <citation type="submission" date="2021-07" db="EMBL/GenBank/DDBJ databases">
        <title>Shewanella sp. YLB-07 whole genome sequence.</title>
        <authorList>
            <person name="Yu L."/>
        </authorList>
    </citation>
    <scope>NUCLEOTIDE SEQUENCE</scope>
    <source>
        <strain evidence="1">YLB-08</strain>
    </source>
</reference>
<evidence type="ECO:0000313" key="1">
    <source>
        <dbReference type="EMBL" id="QPG58123.1"/>
    </source>
</evidence>
<proteinExistence type="predicted"/>
<organism evidence="1 2">
    <name type="scientific">Shewanella eurypsychrophilus</name>
    <dbReference type="NCBI Taxonomy" id="2593656"/>
    <lineage>
        <taxon>Bacteria</taxon>
        <taxon>Pseudomonadati</taxon>
        <taxon>Pseudomonadota</taxon>
        <taxon>Gammaproteobacteria</taxon>
        <taxon>Alteromonadales</taxon>
        <taxon>Shewanellaceae</taxon>
        <taxon>Shewanella</taxon>
    </lineage>
</organism>
<evidence type="ECO:0008006" key="3">
    <source>
        <dbReference type="Google" id="ProtNLM"/>
    </source>
</evidence>
<protein>
    <recommendedName>
        <fullName evidence="3">Lipoprotein</fullName>
    </recommendedName>
</protein>
<dbReference type="EMBL" id="CP045503">
    <property type="protein sequence ID" value="QPG58123.1"/>
    <property type="molecule type" value="Genomic_DNA"/>
</dbReference>
<sequence>MLIRKATIPIVLSLLLLSCLTGCNNKAYILKTNILLDGIIAGPSEIKIENGESVEFAVKLKDVNYIRYTLSENQQQVDITAQIIFRQGDFVNTNTLPSFSMLADGQEAFMEYKAEESAPNVQWTVSVKPS</sequence>
<dbReference type="Proteomes" id="UP000316416">
    <property type="component" value="Chromosome"/>
</dbReference>
<evidence type="ECO:0000313" key="2">
    <source>
        <dbReference type="Proteomes" id="UP000316416"/>
    </source>
</evidence>
<name>A0ABX6V682_9GAMM</name>
<dbReference type="PROSITE" id="PS51257">
    <property type="entry name" value="PROKAR_LIPOPROTEIN"/>
    <property type="match status" value="1"/>
</dbReference>
<accession>A0ABX6V682</accession>
<dbReference type="RefSeq" id="WP_142874956.1">
    <property type="nucleotide sequence ID" value="NZ_CP045503.2"/>
</dbReference>